<dbReference type="SUPFAM" id="SSF53335">
    <property type="entry name" value="S-adenosyl-L-methionine-dependent methyltransferases"/>
    <property type="match status" value="1"/>
</dbReference>
<name>A0A172TT48_9BACT</name>
<dbReference type="Pfam" id="PF00891">
    <property type="entry name" value="Methyltransf_2"/>
    <property type="match status" value="1"/>
</dbReference>
<protein>
    <submittedName>
        <fullName evidence="7">Uncharacterized protein</fullName>
    </submittedName>
</protein>
<keyword evidence="1" id="KW-0489">Methyltransferase</keyword>
<dbReference type="InterPro" id="IPR036388">
    <property type="entry name" value="WH-like_DNA-bd_sf"/>
</dbReference>
<dbReference type="GO" id="GO:0032259">
    <property type="term" value="P:methylation"/>
    <property type="evidence" value="ECO:0007669"/>
    <property type="project" value="UniProtKB-KW"/>
</dbReference>
<dbReference type="SUPFAM" id="SSF46785">
    <property type="entry name" value="Winged helix' DNA-binding domain"/>
    <property type="match status" value="1"/>
</dbReference>
<evidence type="ECO:0000256" key="4">
    <source>
        <dbReference type="PIRSR" id="PIRSR005739-1"/>
    </source>
</evidence>
<sequence>MSQQTPNAKLWQLALGFANTNILYTLIKSGVIEQLRNNARTLSEIATACHLNADVLFRTLRFAKAIDIVTIEEDNYSLTDVGRLLLKDVSGSLYGGLLMIGSEPWQKSWNLLSYSLETGKDAFTEAMGSPIFDYLDKHPKYGEPYNQWMTTATSMSAKAITASYDFSPFKTICDIGGGQGILLKNILLANPNLKGILYDQESVVANHVLNEVIERVTIQTGNFFEEVPTADVLIMKSVLHDWDDEKSLSILSNCKKVMTLESRLLIVDMVLNNEPDPFGSFYDLHMQVLLAGRERTEQEFQTLLNKAELQLKQIIPTQSPLKIIEVSL</sequence>
<dbReference type="GO" id="GO:0008171">
    <property type="term" value="F:O-methyltransferase activity"/>
    <property type="evidence" value="ECO:0007669"/>
    <property type="project" value="InterPro"/>
</dbReference>
<keyword evidence="2" id="KW-0808">Transferase</keyword>
<dbReference type="PIRSF" id="PIRSF005739">
    <property type="entry name" value="O-mtase"/>
    <property type="match status" value="1"/>
</dbReference>
<dbReference type="OrthoDB" id="9766840at2"/>
<dbReference type="InterPro" id="IPR029063">
    <property type="entry name" value="SAM-dependent_MTases_sf"/>
</dbReference>
<dbReference type="RefSeq" id="WP_066402827.1">
    <property type="nucleotide sequence ID" value="NZ_CP011390.1"/>
</dbReference>
<dbReference type="InterPro" id="IPR036390">
    <property type="entry name" value="WH_DNA-bd_sf"/>
</dbReference>
<dbReference type="AlphaFoldDB" id="A0A172TT48"/>
<evidence type="ECO:0000256" key="3">
    <source>
        <dbReference type="ARBA" id="ARBA00022691"/>
    </source>
</evidence>
<evidence type="ECO:0000313" key="8">
    <source>
        <dbReference type="Proteomes" id="UP000077177"/>
    </source>
</evidence>
<evidence type="ECO:0000259" key="6">
    <source>
        <dbReference type="Pfam" id="PF08100"/>
    </source>
</evidence>
<reference evidence="8" key="1">
    <citation type="submission" date="2015-01" db="EMBL/GenBank/DDBJ databases">
        <title>Flavisolibacter sp./LCS9/ whole genome sequencing.</title>
        <authorList>
            <person name="Kim M.K."/>
            <person name="Srinivasan S."/>
            <person name="Lee J.-J."/>
        </authorList>
    </citation>
    <scope>NUCLEOTIDE SEQUENCE [LARGE SCALE GENOMIC DNA]</scope>
    <source>
        <strain evidence="8">LCS9</strain>
    </source>
</reference>
<gene>
    <name evidence="7" type="ORF">SY85_06915</name>
</gene>
<keyword evidence="8" id="KW-1185">Reference proteome</keyword>
<feature type="active site" description="Proton acceptor" evidence="4">
    <location>
        <position position="240"/>
    </location>
</feature>
<dbReference type="PANTHER" id="PTHR43712:SF2">
    <property type="entry name" value="O-METHYLTRANSFERASE CICE"/>
    <property type="match status" value="1"/>
</dbReference>
<dbReference type="InterPro" id="IPR016461">
    <property type="entry name" value="COMT-like"/>
</dbReference>
<organism evidence="7 8">
    <name type="scientific">Flavisolibacter tropicus</name>
    <dbReference type="NCBI Taxonomy" id="1492898"/>
    <lineage>
        <taxon>Bacteria</taxon>
        <taxon>Pseudomonadati</taxon>
        <taxon>Bacteroidota</taxon>
        <taxon>Chitinophagia</taxon>
        <taxon>Chitinophagales</taxon>
        <taxon>Chitinophagaceae</taxon>
        <taxon>Flavisolibacter</taxon>
    </lineage>
</organism>
<dbReference type="EMBL" id="CP011390">
    <property type="protein sequence ID" value="ANE50271.1"/>
    <property type="molecule type" value="Genomic_DNA"/>
</dbReference>
<proteinExistence type="predicted"/>
<evidence type="ECO:0000256" key="2">
    <source>
        <dbReference type="ARBA" id="ARBA00022679"/>
    </source>
</evidence>
<dbReference type="KEGG" id="fla:SY85_06915"/>
<evidence type="ECO:0000256" key="1">
    <source>
        <dbReference type="ARBA" id="ARBA00022603"/>
    </source>
</evidence>
<evidence type="ECO:0000313" key="7">
    <source>
        <dbReference type="EMBL" id="ANE50271.1"/>
    </source>
</evidence>
<dbReference type="PANTHER" id="PTHR43712">
    <property type="entry name" value="PUTATIVE (AFU_ORTHOLOGUE AFUA_4G14580)-RELATED"/>
    <property type="match status" value="1"/>
</dbReference>
<dbReference type="GO" id="GO:0046983">
    <property type="term" value="F:protein dimerization activity"/>
    <property type="evidence" value="ECO:0007669"/>
    <property type="project" value="InterPro"/>
</dbReference>
<dbReference type="InterPro" id="IPR012967">
    <property type="entry name" value="COMT_dimerisation"/>
</dbReference>
<dbReference type="InterPro" id="IPR001077">
    <property type="entry name" value="COMT_C"/>
</dbReference>
<feature type="domain" description="O-methyltransferase dimerisation" evidence="6">
    <location>
        <begin position="11"/>
        <end position="88"/>
    </location>
</feature>
<dbReference type="PROSITE" id="PS51683">
    <property type="entry name" value="SAM_OMT_II"/>
    <property type="match status" value="1"/>
</dbReference>
<accession>A0A172TT48</accession>
<dbReference type="Gene3D" id="3.40.50.150">
    <property type="entry name" value="Vaccinia Virus protein VP39"/>
    <property type="match status" value="1"/>
</dbReference>
<evidence type="ECO:0000259" key="5">
    <source>
        <dbReference type="Pfam" id="PF00891"/>
    </source>
</evidence>
<keyword evidence="3" id="KW-0949">S-adenosyl-L-methionine</keyword>
<feature type="domain" description="O-methyltransferase C-terminal" evidence="5">
    <location>
        <begin position="109"/>
        <end position="307"/>
    </location>
</feature>
<reference evidence="7 8" key="2">
    <citation type="journal article" date="2016" name="Int. J. Syst. Evol. Microbiol.">
        <title>Flavisolibacter tropicus sp. nov., isolated from tropical soil.</title>
        <authorList>
            <person name="Lee J.J."/>
            <person name="Kang M.S."/>
            <person name="Kim G.S."/>
            <person name="Lee C.S."/>
            <person name="Lim S."/>
            <person name="Lee J."/>
            <person name="Roh S.H."/>
            <person name="Kang H."/>
            <person name="Ha J.M."/>
            <person name="Bae S."/>
            <person name="Jung H.Y."/>
            <person name="Kim M.K."/>
        </authorList>
    </citation>
    <scope>NUCLEOTIDE SEQUENCE [LARGE SCALE GENOMIC DNA]</scope>
    <source>
        <strain evidence="7 8">LCS9</strain>
    </source>
</reference>
<dbReference type="Pfam" id="PF08100">
    <property type="entry name" value="Dimerisation"/>
    <property type="match status" value="1"/>
</dbReference>
<dbReference type="Proteomes" id="UP000077177">
    <property type="component" value="Chromosome"/>
</dbReference>
<dbReference type="Gene3D" id="1.10.10.10">
    <property type="entry name" value="Winged helix-like DNA-binding domain superfamily/Winged helix DNA-binding domain"/>
    <property type="match status" value="1"/>
</dbReference>
<dbReference type="STRING" id="1492898.SY85_06915"/>